<organism evidence="2">
    <name type="scientific">Telmatobacter sp. DSM 110680</name>
    <dbReference type="NCBI Taxonomy" id="3036704"/>
    <lineage>
        <taxon>Bacteria</taxon>
        <taxon>Pseudomonadati</taxon>
        <taxon>Acidobacteriota</taxon>
        <taxon>Terriglobia</taxon>
        <taxon>Terriglobales</taxon>
        <taxon>Acidobacteriaceae</taxon>
        <taxon>Telmatobacter</taxon>
    </lineage>
</organism>
<reference evidence="2" key="1">
    <citation type="submission" date="2023-03" db="EMBL/GenBank/DDBJ databases">
        <title>Edaphobacter sp.</title>
        <authorList>
            <person name="Huber K.J."/>
            <person name="Papendorf J."/>
            <person name="Pilke C."/>
            <person name="Bunk B."/>
            <person name="Sproeer C."/>
            <person name="Pester M."/>
        </authorList>
    </citation>
    <scope>NUCLEOTIDE SEQUENCE</scope>
    <source>
        <strain evidence="2">DSM 110680</strain>
    </source>
</reference>
<feature type="transmembrane region" description="Helical" evidence="1">
    <location>
        <begin position="203"/>
        <end position="224"/>
    </location>
</feature>
<protein>
    <recommendedName>
        <fullName evidence="3">Heparan-alpha-glucosaminide N-acetyltransferase catalytic domain-containing protein</fullName>
    </recommendedName>
</protein>
<evidence type="ECO:0008006" key="3">
    <source>
        <dbReference type="Google" id="ProtNLM"/>
    </source>
</evidence>
<feature type="transmembrane region" description="Helical" evidence="1">
    <location>
        <begin position="231"/>
        <end position="248"/>
    </location>
</feature>
<feature type="transmembrane region" description="Helical" evidence="1">
    <location>
        <begin position="282"/>
        <end position="304"/>
    </location>
</feature>
<proteinExistence type="predicted"/>
<feature type="transmembrane region" description="Helical" evidence="1">
    <location>
        <begin position="35"/>
        <end position="51"/>
    </location>
</feature>
<feature type="transmembrane region" description="Helical" evidence="1">
    <location>
        <begin position="102"/>
        <end position="129"/>
    </location>
</feature>
<keyword evidence="1" id="KW-1133">Transmembrane helix</keyword>
<feature type="transmembrane region" description="Helical" evidence="1">
    <location>
        <begin position="316"/>
        <end position="334"/>
    </location>
</feature>
<feature type="transmembrane region" description="Helical" evidence="1">
    <location>
        <begin position="179"/>
        <end position="197"/>
    </location>
</feature>
<dbReference type="EMBL" id="CP121196">
    <property type="protein sequence ID" value="XBH15596.1"/>
    <property type="molecule type" value="Genomic_DNA"/>
</dbReference>
<dbReference type="AlphaFoldDB" id="A0AAU7DDY9"/>
<feature type="transmembrane region" description="Helical" evidence="1">
    <location>
        <begin position="254"/>
        <end position="270"/>
    </location>
</feature>
<feature type="transmembrane region" description="Helical" evidence="1">
    <location>
        <begin position="149"/>
        <end position="170"/>
    </location>
</feature>
<gene>
    <name evidence="2" type="ORF">P8935_13560</name>
</gene>
<evidence type="ECO:0000313" key="2">
    <source>
        <dbReference type="EMBL" id="XBH15596.1"/>
    </source>
</evidence>
<feature type="transmembrane region" description="Helical" evidence="1">
    <location>
        <begin position="63"/>
        <end position="81"/>
    </location>
</feature>
<keyword evidence="1" id="KW-0472">Membrane</keyword>
<evidence type="ECO:0000256" key="1">
    <source>
        <dbReference type="SAM" id="Phobius"/>
    </source>
</evidence>
<name>A0AAU7DDY9_9BACT</name>
<dbReference type="RefSeq" id="WP_348260829.1">
    <property type="nucleotide sequence ID" value="NZ_CP121196.1"/>
</dbReference>
<accession>A0AAU7DDY9</accession>
<keyword evidence="1" id="KW-0812">Transmembrane</keyword>
<sequence length="356" mass="39797">MKSISDSTRVEGIERKAAIGLAGPTRIDALDFTKGALVLFMVLYHWINYFIGPGWPYYRYLRFLTPSFIFITGFMISSVYLTKYDARDPRLWKRLSIRGIKLLFIFIALNVIRECILTLSSTSVIWANLTKSSNLSAIFLVGDSTSKIIAFYILIPISYLLIVSGILLFVQRTFKSKHVFFSACLLMVAVPIGLAFVDIKAQNMEIVSIGALGILSGFLPLADINTATKHFPLIVLAYLLYIGAITLWNVPYLLEVAGTVLSVMMLYSIGNRELPVKRIAAGVILLGKYSLFGYISQIAILQVLQILSHRLRVMTLPWMLVSFAAAFALTFFSVKALDRVRRTSVTANGLYKAVFN</sequence>